<dbReference type="Pfam" id="PF26041">
    <property type="entry name" value="DUF8011"/>
    <property type="match status" value="1"/>
</dbReference>
<evidence type="ECO:0000313" key="2">
    <source>
        <dbReference type="EMBL" id="SFS06313.1"/>
    </source>
</evidence>
<name>A0A1I6LS82_9EURY</name>
<accession>A0A1I6LS82</accession>
<dbReference type="Proteomes" id="UP000199062">
    <property type="component" value="Unassembled WGS sequence"/>
</dbReference>
<dbReference type="AlphaFoldDB" id="A0A1I6LS82"/>
<organism evidence="2 3">
    <name type="scientific">Halomicrobium zhouii</name>
    <dbReference type="NCBI Taxonomy" id="767519"/>
    <lineage>
        <taxon>Archaea</taxon>
        <taxon>Methanobacteriati</taxon>
        <taxon>Methanobacteriota</taxon>
        <taxon>Stenosarchaea group</taxon>
        <taxon>Halobacteria</taxon>
        <taxon>Halobacteriales</taxon>
        <taxon>Haloarculaceae</taxon>
        <taxon>Halomicrobium</taxon>
    </lineage>
</organism>
<evidence type="ECO:0000256" key="1">
    <source>
        <dbReference type="SAM" id="Phobius"/>
    </source>
</evidence>
<dbReference type="EMBL" id="FOZK01000003">
    <property type="protein sequence ID" value="SFS06313.1"/>
    <property type="molecule type" value="Genomic_DNA"/>
</dbReference>
<evidence type="ECO:0000313" key="3">
    <source>
        <dbReference type="Proteomes" id="UP000199062"/>
    </source>
</evidence>
<dbReference type="InterPro" id="IPR058324">
    <property type="entry name" value="DUF8011"/>
</dbReference>
<keyword evidence="1" id="KW-0812">Transmembrane</keyword>
<dbReference type="OrthoDB" id="351217at2157"/>
<protein>
    <submittedName>
        <fullName evidence="2">Uncharacterized protein</fullName>
    </submittedName>
</protein>
<keyword evidence="1" id="KW-0472">Membrane</keyword>
<gene>
    <name evidence="2" type="ORF">SAMN05216559_3014</name>
</gene>
<feature type="transmembrane region" description="Helical" evidence="1">
    <location>
        <begin position="20"/>
        <end position="39"/>
    </location>
</feature>
<sequence length="47" mass="5267">MTMRLGLLFSEPSGWQNARVSILGSLAFFGIYAFFEFLATADPSRYS</sequence>
<dbReference type="STRING" id="767519.SAMN05216559_3014"/>
<keyword evidence="3" id="KW-1185">Reference proteome</keyword>
<keyword evidence="1" id="KW-1133">Transmembrane helix</keyword>
<dbReference type="RefSeq" id="WP_218155573.1">
    <property type="nucleotide sequence ID" value="NZ_FOZK01000003.1"/>
</dbReference>
<reference evidence="2 3" key="1">
    <citation type="submission" date="2016-10" db="EMBL/GenBank/DDBJ databases">
        <authorList>
            <person name="de Groot N.N."/>
        </authorList>
    </citation>
    <scope>NUCLEOTIDE SEQUENCE [LARGE SCALE GENOMIC DNA]</scope>
    <source>
        <strain evidence="2 3">CGMCC 1.10457</strain>
    </source>
</reference>
<proteinExistence type="predicted"/>